<organism evidence="2 3">
    <name type="scientific">Palleronia marisminoris</name>
    <dbReference type="NCBI Taxonomy" id="315423"/>
    <lineage>
        <taxon>Bacteria</taxon>
        <taxon>Pseudomonadati</taxon>
        <taxon>Pseudomonadota</taxon>
        <taxon>Alphaproteobacteria</taxon>
        <taxon>Rhodobacterales</taxon>
        <taxon>Roseobacteraceae</taxon>
        <taxon>Palleronia</taxon>
    </lineage>
</organism>
<keyword evidence="2" id="KW-0808">Transferase</keyword>
<dbReference type="GO" id="GO:0016740">
    <property type="term" value="F:transferase activity"/>
    <property type="evidence" value="ECO:0007669"/>
    <property type="project" value="UniProtKB-KW"/>
</dbReference>
<protein>
    <submittedName>
        <fullName evidence="2">Gamma-glutamylcyclotransferase family protein YtfP</fullName>
    </submittedName>
</protein>
<evidence type="ECO:0000313" key="3">
    <source>
        <dbReference type="Proteomes" id="UP000193870"/>
    </source>
</evidence>
<dbReference type="SUPFAM" id="SSF110857">
    <property type="entry name" value="Gamma-glutamyl cyclotransferase-like"/>
    <property type="match status" value="1"/>
</dbReference>
<sequence length="136" mass="15180">MESDPFLGHRVFVYGTLRRGFINNEATLAFRNGATFVAEGRVPGALYSVGWYPALVEGHPGEVIGEVWELSSPGLMDVLDEYEGLFDEGPPEYRREPRTVSTDQGPIEAWAYIYAYEVDEQQLIPSGDWADAFNTA</sequence>
<accession>A0A1Y5SL30</accession>
<gene>
    <name evidence="2" type="primary">ytfP</name>
    <name evidence="2" type="ORF">PAM7066_01708</name>
</gene>
<reference evidence="2 3" key="1">
    <citation type="submission" date="2017-03" db="EMBL/GenBank/DDBJ databases">
        <authorList>
            <person name="Afonso C.L."/>
            <person name="Miller P.J."/>
            <person name="Scott M.A."/>
            <person name="Spackman E."/>
            <person name="Goraichik I."/>
            <person name="Dimitrov K.M."/>
            <person name="Suarez D.L."/>
            <person name="Swayne D.E."/>
        </authorList>
    </citation>
    <scope>NUCLEOTIDE SEQUENCE [LARGE SCALE GENOMIC DNA]</scope>
    <source>
        <strain evidence="2 3">CECT 7066</strain>
    </source>
</reference>
<evidence type="ECO:0000313" key="2">
    <source>
        <dbReference type="EMBL" id="SLN40152.1"/>
    </source>
</evidence>
<feature type="domain" description="Gamma-glutamylcyclotransferase AIG2-like" evidence="1">
    <location>
        <begin position="11"/>
        <end position="130"/>
    </location>
</feature>
<proteinExistence type="predicted"/>
<dbReference type="RefSeq" id="WP_175484601.1">
    <property type="nucleotide sequence ID" value="NZ_FOPF01000004.1"/>
</dbReference>
<dbReference type="InterPro" id="IPR013024">
    <property type="entry name" value="GGCT-like"/>
</dbReference>
<dbReference type="InterPro" id="IPR036568">
    <property type="entry name" value="GGCT-like_sf"/>
</dbReference>
<dbReference type="Pfam" id="PF06094">
    <property type="entry name" value="GGACT"/>
    <property type="match status" value="1"/>
</dbReference>
<evidence type="ECO:0000259" key="1">
    <source>
        <dbReference type="Pfam" id="PF06094"/>
    </source>
</evidence>
<dbReference type="InterPro" id="IPR009288">
    <property type="entry name" value="AIG2-like_dom"/>
</dbReference>
<dbReference type="STRING" id="315423.SAMN04488020_10485"/>
<dbReference type="Gene3D" id="3.10.490.10">
    <property type="entry name" value="Gamma-glutamyl cyclotransferase-like"/>
    <property type="match status" value="1"/>
</dbReference>
<name>A0A1Y5SL30_9RHOB</name>
<dbReference type="Proteomes" id="UP000193870">
    <property type="component" value="Unassembled WGS sequence"/>
</dbReference>
<dbReference type="AlphaFoldDB" id="A0A1Y5SL30"/>
<keyword evidence="3" id="KW-1185">Reference proteome</keyword>
<dbReference type="EMBL" id="FWFV01000004">
    <property type="protein sequence ID" value="SLN40152.1"/>
    <property type="molecule type" value="Genomic_DNA"/>
</dbReference>
<dbReference type="CDD" id="cd06661">
    <property type="entry name" value="GGCT_like"/>
    <property type="match status" value="1"/>
</dbReference>